<gene>
    <name evidence="1" type="ORF">LCGC14_0874490</name>
</gene>
<organism evidence="1">
    <name type="scientific">marine sediment metagenome</name>
    <dbReference type="NCBI Taxonomy" id="412755"/>
    <lineage>
        <taxon>unclassified sequences</taxon>
        <taxon>metagenomes</taxon>
        <taxon>ecological metagenomes</taxon>
    </lineage>
</organism>
<dbReference type="EMBL" id="LAZR01002717">
    <property type="protein sequence ID" value="KKN26447.1"/>
    <property type="molecule type" value="Genomic_DNA"/>
</dbReference>
<sequence length="67" mass="8303">MLYLWSIKKNLLSKDFFRKRKRITIQKNFKIKFRTFYVLKDKKKNNKKRDLTIFCVSDTYYAIVSND</sequence>
<reference evidence="1" key="1">
    <citation type="journal article" date="2015" name="Nature">
        <title>Complex archaea that bridge the gap between prokaryotes and eukaryotes.</title>
        <authorList>
            <person name="Spang A."/>
            <person name="Saw J.H."/>
            <person name="Jorgensen S.L."/>
            <person name="Zaremba-Niedzwiedzka K."/>
            <person name="Martijn J."/>
            <person name="Lind A.E."/>
            <person name="van Eijk R."/>
            <person name="Schleper C."/>
            <person name="Guy L."/>
            <person name="Ettema T.J."/>
        </authorList>
    </citation>
    <scope>NUCLEOTIDE SEQUENCE</scope>
</reference>
<dbReference type="AlphaFoldDB" id="A0A0F9PPC2"/>
<comment type="caution">
    <text evidence="1">The sequence shown here is derived from an EMBL/GenBank/DDBJ whole genome shotgun (WGS) entry which is preliminary data.</text>
</comment>
<accession>A0A0F9PPC2</accession>
<protein>
    <submittedName>
        <fullName evidence="1">Uncharacterized protein</fullName>
    </submittedName>
</protein>
<evidence type="ECO:0000313" key="1">
    <source>
        <dbReference type="EMBL" id="KKN26447.1"/>
    </source>
</evidence>
<proteinExistence type="predicted"/>
<name>A0A0F9PPC2_9ZZZZ</name>